<feature type="region of interest" description="Disordered" evidence="1">
    <location>
        <begin position="25"/>
        <end position="142"/>
    </location>
</feature>
<dbReference type="EMBL" id="OV651817">
    <property type="protein sequence ID" value="CAH1110976.1"/>
    <property type="molecule type" value="Genomic_DNA"/>
</dbReference>
<gene>
    <name evidence="2" type="ORF">PSYICH_LOCUS10953</name>
</gene>
<feature type="compositionally biased region" description="Low complexity" evidence="1">
    <location>
        <begin position="160"/>
        <end position="184"/>
    </location>
</feature>
<name>A0A9P0GHH1_9CUCU</name>
<evidence type="ECO:0000256" key="1">
    <source>
        <dbReference type="SAM" id="MobiDB-lite"/>
    </source>
</evidence>
<organism evidence="2 3">
    <name type="scientific">Psylliodes chrysocephalus</name>
    <dbReference type="NCBI Taxonomy" id="3402493"/>
    <lineage>
        <taxon>Eukaryota</taxon>
        <taxon>Metazoa</taxon>
        <taxon>Ecdysozoa</taxon>
        <taxon>Arthropoda</taxon>
        <taxon>Hexapoda</taxon>
        <taxon>Insecta</taxon>
        <taxon>Pterygota</taxon>
        <taxon>Neoptera</taxon>
        <taxon>Endopterygota</taxon>
        <taxon>Coleoptera</taxon>
        <taxon>Polyphaga</taxon>
        <taxon>Cucujiformia</taxon>
        <taxon>Chrysomeloidea</taxon>
        <taxon>Chrysomelidae</taxon>
        <taxon>Galerucinae</taxon>
        <taxon>Alticini</taxon>
        <taxon>Psylliodes</taxon>
    </lineage>
</organism>
<proteinExistence type="predicted"/>
<dbReference type="Proteomes" id="UP001153636">
    <property type="component" value="Chromosome 5"/>
</dbReference>
<feature type="compositionally biased region" description="Basic and acidic residues" evidence="1">
    <location>
        <begin position="47"/>
        <end position="64"/>
    </location>
</feature>
<evidence type="ECO:0000313" key="3">
    <source>
        <dbReference type="Proteomes" id="UP001153636"/>
    </source>
</evidence>
<keyword evidence="3" id="KW-1185">Reference proteome</keyword>
<feature type="compositionally biased region" description="Basic and acidic residues" evidence="1">
    <location>
        <begin position="202"/>
        <end position="214"/>
    </location>
</feature>
<evidence type="ECO:0000313" key="2">
    <source>
        <dbReference type="EMBL" id="CAH1110976.1"/>
    </source>
</evidence>
<reference evidence="2" key="1">
    <citation type="submission" date="2022-01" db="EMBL/GenBank/DDBJ databases">
        <authorList>
            <person name="King R."/>
        </authorList>
    </citation>
    <scope>NUCLEOTIDE SEQUENCE</scope>
</reference>
<feature type="region of interest" description="Disordered" evidence="1">
    <location>
        <begin position="160"/>
        <end position="294"/>
    </location>
</feature>
<feature type="compositionally biased region" description="Low complexity" evidence="1">
    <location>
        <begin position="121"/>
        <end position="134"/>
    </location>
</feature>
<feature type="compositionally biased region" description="Low complexity" evidence="1">
    <location>
        <begin position="30"/>
        <end position="41"/>
    </location>
</feature>
<protein>
    <submittedName>
        <fullName evidence="2">Uncharacterized protein</fullName>
    </submittedName>
</protein>
<dbReference type="AlphaFoldDB" id="A0A9P0GHH1"/>
<sequence length="328" mass="35822">MGSKSRRDSHYTAISDFKSEVAKLWQPKESTTTTIVSPSSTNYPATSRRDSGESSKSGRRDSSSHSHHASRRGSGESGRSGRRDSSTAITPPPPKIVAAKKKRRDSRTVTDTPYYRQDQRPSTSSTASDSAPQQFLGFPGVGTTVTTSDMGCQGLPAPPTIITSSVTPPATSPTVPTTTATTPTHPLLATRRDSTTQCGRLGRRDSRSHASPERKHSRLQRQNTAYDESCLPPGVWNRRGSQPQQPALSPDVDENGRKARRDSLSPDSASRGGRRDSSCSSRDPSPCNRCTPLPVENYRPAIRRQSTTEEILIARGFRRQSTTEEMIR</sequence>
<dbReference type="OrthoDB" id="8121963at2759"/>
<feature type="compositionally biased region" description="Low complexity" evidence="1">
    <location>
        <begin position="278"/>
        <end position="290"/>
    </location>
</feature>
<feature type="compositionally biased region" description="Basic and acidic residues" evidence="1">
    <location>
        <begin position="254"/>
        <end position="264"/>
    </location>
</feature>
<accession>A0A9P0GHH1</accession>